<evidence type="ECO:0000256" key="4">
    <source>
        <dbReference type="ARBA" id="ARBA00022763"/>
    </source>
</evidence>
<comment type="subcellular location">
    <subcellularLocation>
        <location evidence="1">Nucleus</location>
    </subcellularLocation>
</comment>
<evidence type="ECO:0000256" key="6">
    <source>
        <dbReference type="ARBA" id="ARBA00022833"/>
    </source>
</evidence>
<dbReference type="GO" id="GO:0003684">
    <property type="term" value="F:damaged DNA binding"/>
    <property type="evidence" value="ECO:0007669"/>
    <property type="project" value="InterPro"/>
</dbReference>
<dbReference type="Proteomes" id="UP000249218">
    <property type="component" value="Unassembled WGS sequence"/>
</dbReference>
<evidence type="ECO:0000256" key="10">
    <source>
        <dbReference type="SAM" id="MobiDB-lite"/>
    </source>
</evidence>
<evidence type="ECO:0000259" key="11">
    <source>
        <dbReference type="Pfam" id="PF05181"/>
    </source>
</evidence>
<feature type="domain" description="XPA C-terminal" evidence="11">
    <location>
        <begin position="158"/>
        <end position="202"/>
    </location>
</feature>
<dbReference type="EMBL" id="KZ150107">
    <property type="protein sequence ID" value="PZC73400.1"/>
    <property type="molecule type" value="Genomic_DNA"/>
</dbReference>
<proteinExistence type="inferred from homology"/>
<dbReference type="GO" id="GO:1901255">
    <property type="term" value="P:nucleotide-excision repair involved in interstrand cross-link repair"/>
    <property type="evidence" value="ECO:0007669"/>
    <property type="project" value="TreeGrafter"/>
</dbReference>
<gene>
    <name evidence="12" type="primary">HaOG209567</name>
    <name evidence="12" type="ORF">B5X24_HaOG209567</name>
</gene>
<evidence type="ECO:0000256" key="7">
    <source>
        <dbReference type="ARBA" id="ARBA00023125"/>
    </source>
</evidence>
<dbReference type="InterPro" id="IPR009061">
    <property type="entry name" value="DNA-bd_dom_put_sf"/>
</dbReference>
<keyword evidence="13" id="KW-1185">Reference proteome</keyword>
<dbReference type="GO" id="GO:0008270">
    <property type="term" value="F:zinc ion binding"/>
    <property type="evidence" value="ECO:0007669"/>
    <property type="project" value="UniProtKB-KW"/>
</dbReference>
<dbReference type="OrthoDB" id="68328at2759"/>
<dbReference type="SUPFAM" id="SSF57716">
    <property type="entry name" value="Glucocorticoid receptor-like (DNA-binding domain)"/>
    <property type="match status" value="1"/>
</dbReference>
<organism evidence="12 13">
    <name type="scientific">Helicoverpa armigera</name>
    <name type="common">Cotton bollworm</name>
    <name type="synonym">Heliothis armigera</name>
    <dbReference type="NCBI Taxonomy" id="29058"/>
    <lineage>
        <taxon>Eukaryota</taxon>
        <taxon>Metazoa</taxon>
        <taxon>Ecdysozoa</taxon>
        <taxon>Arthropoda</taxon>
        <taxon>Hexapoda</taxon>
        <taxon>Insecta</taxon>
        <taxon>Pterygota</taxon>
        <taxon>Neoptera</taxon>
        <taxon>Endopterygota</taxon>
        <taxon>Lepidoptera</taxon>
        <taxon>Glossata</taxon>
        <taxon>Ditrysia</taxon>
        <taxon>Noctuoidea</taxon>
        <taxon>Noctuidae</taxon>
        <taxon>Heliothinae</taxon>
        <taxon>Helicoverpa</taxon>
    </lineage>
</organism>
<keyword evidence="4" id="KW-0227">DNA damage</keyword>
<reference evidence="12 13" key="1">
    <citation type="journal article" date="2017" name="BMC Biol.">
        <title>Genomic innovations, transcriptional plasticity and gene loss underlying the evolution and divergence of two highly polyphagous and invasive Helicoverpa pest species.</title>
        <authorList>
            <person name="Pearce S.L."/>
            <person name="Clarke D.F."/>
            <person name="East P.D."/>
            <person name="Elfekih S."/>
            <person name="Gordon K.H."/>
            <person name="Jermiin L.S."/>
            <person name="McGaughran A."/>
            <person name="Oakeshott J.G."/>
            <person name="Papanikolaou A."/>
            <person name="Perera O.P."/>
            <person name="Rane R.V."/>
            <person name="Richards S."/>
            <person name="Tay W.T."/>
            <person name="Walsh T.K."/>
            <person name="Anderson A."/>
            <person name="Anderson C.J."/>
            <person name="Asgari S."/>
            <person name="Board P.G."/>
            <person name="Bretschneider A."/>
            <person name="Campbell P.M."/>
            <person name="Chertemps T."/>
            <person name="Christeller J.T."/>
            <person name="Coppin C.W."/>
            <person name="Downes S.J."/>
            <person name="Duan G."/>
            <person name="Farnsworth C.A."/>
            <person name="Good R.T."/>
            <person name="Han L.B."/>
            <person name="Han Y.C."/>
            <person name="Hatje K."/>
            <person name="Horne I."/>
            <person name="Huang Y.P."/>
            <person name="Hughes D.S."/>
            <person name="Jacquin-Joly E."/>
            <person name="James W."/>
            <person name="Jhangiani S."/>
            <person name="Kollmar M."/>
            <person name="Kuwar S.S."/>
            <person name="Li S."/>
            <person name="Liu N.Y."/>
            <person name="Maibeche M.T."/>
            <person name="Miller J.R."/>
            <person name="Montagne N."/>
            <person name="Perry T."/>
            <person name="Qu J."/>
            <person name="Song S.V."/>
            <person name="Sutton G.G."/>
            <person name="Vogel H."/>
            <person name="Walenz B.P."/>
            <person name="Xu W."/>
            <person name="Zhang H.J."/>
            <person name="Zou Z."/>
            <person name="Batterham P."/>
            <person name="Edwards O.R."/>
            <person name="Feyereisen R."/>
            <person name="Gibbs R.A."/>
            <person name="Heckel D.G."/>
            <person name="McGrath A."/>
            <person name="Robin C."/>
            <person name="Scherer S.E."/>
            <person name="Worley K.C."/>
            <person name="Wu Y.D."/>
        </authorList>
    </citation>
    <scope>NUCLEOTIDE SEQUENCE [LARGE SCALE GENOMIC DNA]</scope>
    <source>
        <strain evidence="12">Harm_GR_Male_#8</strain>
        <tissue evidence="12">Whole organism</tissue>
    </source>
</reference>
<dbReference type="GO" id="GO:0000715">
    <property type="term" value="P:nucleotide-excision repair, DNA damage recognition"/>
    <property type="evidence" value="ECO:0007669"/>
    <property type="project" value="TreeGrafter"/>
</dbReference>
<evidence type="ECO:0000313" key="13">
    <source>
        <dbReference type="Proteomes" id="UP000249218"/>
    </source>
</evidence>
<comment type="similarity">
    <text evidence="2">Belongs to the XPA family.</text>
</comment>
<keyword evidence="3" id="KW-0479">Metal-binding</keyword>
<keyword evidence="6" id="KW-0862">Zinc</keyword>
<keyword evidence="5" id="KW-0863">Zinc-finger</keyword>
<dbReference type="Pfam" id="PF01286">
    <property type="entry name" value="XPA_N"/>
    <property type="match status" value="1"/>
</dbReference>
<evidence type="ECO:0000256" key="8">
    <source>
        <dbReference type="ARBA" id="ARBA00023204"/>
    </source>
</evidence>
<keyword evidence="9" id="KW-0539">Nucleus</keyword>
<feature type="non-terminal residue" evidence="12">
    <location>
        <position position="1"/>
    </location>
</feature>
<dbReference type="Gene3D" id="3.90.530.10">
    <property type="entry name" value="XPA C-terminal domain"/>
    <property type="match status" value="1"/>
</dbReference>
<dbReference type="PANTHER" id="PTHR10142">
    <property type="entry name" value="DNA REPAIR PROTEIN COMPLEMENTING XP-A CELLS"/>
    <property type="match status" value="1"/>
</dbReference>
<evidence type="ECO:0000256" key="5">
    <source>
        <dbReference type="ARBA" id="ARBA00022771"/>
    </source>
</evidence>
<dbReference type="GO" id="GO:0006284">
    <property type="term" value="P:base-excision repair"/>
    <property type="evidence" value="ECO:0007669"/>
    <property type="project" value="TreeGrafter"/>
</dbReference>
<evidence type="ECO:0000256" key="3">
    <source>
        <dbReference type="ARBA" id="ARBA00022723"/>
    </source>
</evidence>
<evidence type="ECO:0000313" key="12">
    <source>
        <dbReference type="EMBL" id="PZC73400.1"/>
    </source>
</evidence>
<accession>A0A2W1BKZ5</accession>
<feature type="region of interest" description="Disordered" evidence="10">
    <location>
        <begin position="1"/>
        <end position="116"/>
    </location>
</feature>
<feature type="compositionally biased region" description="Basic residues" evidence="10">
    <location>
        <begin position="15"/>
        <end position="41"/>
    </location>
</feature>
<dbReference type="InterPro" id="IPR022652">
    <property type="entry name" value="Znf_XPA_CS"/>
</dbReference>
<dbReference type="InterPro" id="IPR000465">
    <property type="entry name" value="XPA/RAD14"/>
</dbReference>
<evidence type="ECO:0000256" key="9">
    <source>
        <dbReference type="ARBA" id="ARBA00023242"/>
    </source>
</evidence>
<dbReference type="Pfam" id="PF05181">
    <property type="entry name" value="XPA_C"/>
    <property type="match status" value="1"/>
</dbReference>
<dbReference type="AlphaFoldDB" id="A0A2W1BKZ5"/>
<keyword evidence="7" id="KW-0238">DNA-binding</keyword>
<dbReference type="InterPro" id="IPR037129">
    <property type="entry name" value="XPA_sf"/>
</dbReference>
<dbReference type="GO" id="GO:0070914">
    <property type="term" value="P:UV-damage excision repair"/>
    <property type="evidence" value="ECO:0007669"/>
    <property type="project" value="TreeGrafter"/>
</dbReference>
<name>A0A2W1BKZ5_HELAM</name>
<keyword evidence="8" id="KW-0234">DNA repair</keyword>
<dbReference type="PANTHER" id="PTHR10142:SF0">
    <property type="entry name" value="DNA REPAIR PROTEIN COMPLEMENTING XP-A CELLS"/>
    <property type="match status" value="1"/>
</dbReference>
<dbReference type="InterPro" id="IPR022656">
    <property type="entry name" value="XPA_C"/>
</dbReference>
<evidence type="ECO:0000256" key="1">
    <source>
        <dbReference type="ARBA" id="ARBA00004123"/>
    </source>
</evidence>
<protein>
    <recommendedName>
        <fullName evidence="11">XPA C-terminal domain-containing protein</fullName>
    </recommendedName>
</protein>
<dbReference type="SUPFAM" id="SSF46955">
    <property type="entry name" value="Putative DNA-binding domain"/>
    <property type="match status" value="1"/>
</dbReference>
<dbReference type="GO" id="GO:0000110">
    <property type="term" value="C:nucleotide-excision repair factor 1 complex"/>
    <property type="evidence" value="ECO:0007669"/>
    <property type="project" value="TreeGrafter"/>
</dbReference>
<sequence>SWRRIPRRTNYSIQNRRKQQPPPRHRQSCRRHRPSCRRRSARASSATASRREPCATRASCSAPPPREHSRRPPALALPHCHTRSPALSRRLAAPDSGGGFLPDADEPEPPRALPPPAPIADPAEQPRCLDCDRLFPQSYLFDTFGYNVCDECRDDEGEHALITRTEAKSAYLLKDCDLDLRPPALRCVRRRNPHARRGDMRLRVPSF</sequence>
<evidence type="ECO:0000256" key="2">
    <source>
        <dbReference type="ARBA" id="ARBA00005548"/>
    </source>
</evidence>